<evidence type="ECO:0000256" key="1">
    <source>
        <dbReference type="ARBA" id="ARBA00004651"/>
    </source>
</evidence>
<keyword evidence="4 6" id="KW-1133">Transmembrane helix</keyword>
<protein>
    <submittedName>
        <fullName evidence="7">CidA/LrgA family protein</fullName>
    </submittedName>
</protein>
<dbReference type="Pfam" id="PF03788">
    <property type="entry name" value="LrgA"/>
    <property type="match status" value="1"/>
</dbReference>
<evidence type="ECO:0000256" key="5">
    <source>
        <dbReference type="ARBA" id="ARBA00023136"/>
    </source>
</evidence>
<keyword evidence="2" id="KW-1003">Cell membrane</keyword>
<proteinExistence type="predicted"/>
<dbReference type="PANTHER" id="PTHR33931:SF2">
    <property type="entry name" value="HOLIN-LIKE PROTEIN CIDA"/>
    <property type="match status" value="1"/>
</dbReference>
<dbReference type="AlphaFoldDB" id="A0A9D1FKM5"/>
<comment type="caution">
    <text evidence="7">The sequence shown here is derived from an EMBL/GenBank/DDBJ whole genome shotgun (WGS) entry which is preliminary data.</text>
</comment>
<evidence type="ECO:0000313" key="8">
    <source>
        <dbReference type="Proteomes" id="UP000824002"/>
    </source>
</evidence>
<gene>
    <name evidence="7" type="ORF">IAB51_01450</name>
</gene>
<evidence type="ECO:0000256" key="2">
    <source>
        <dbReference type="ARBA" id="ARBA00022475"/>
    </source>
</evidence>
<name>A0A9D1FKM5_9FIRM</name>
<keyword evidence="3 6" id="KW-0812">Transmembrane</keyword>
<evidence type="ECO:0000256" key="6">
    <source>
        <dbReference type="SAM" id="Phobius"/>
    </source>
</evidence>
<dbReference type="PANTHER" id="PTHR33931">
    <property type="entry name" value="HOLIN-LIKE PROTEIN CIDA-RELATED"/>
    <property type="match status" value="1"/>
</dbReference>
<dbReference type="Proteomes" id="UP000824002">
    <property type="component" value="Unassembled WGS sequence"/>
</dbReference>
<accession>A0A9D1FKM5</accession>
<dbReference type="EMBL" id="DVJP01000015">
    <property type="protein sequence ID" value="HIS75452.1"/>
    <property type="molecule type" value="Genomic_DNA"/>
</dbReference>
<reference evidence="7" key="1">
    <citation type="submission" date="2020-10" db="EMBL/GenBank/DDBJ databases">
        <authorList>
            <person name="Gilroy R."/>
        </authorList>
    </citation>
    <scope>NUCLEOTIDE SEQUENCE</scope>
    <source>
        <strain evidence="7">CHK199-13235</strain>
    </source>
</reference>
<organism evidence="7 8">
    <name type="scientific">Candidatus Merdivicinus excrementipullorum</name>
    <dbReference type="NCBI Taxonomy" id="2840867"/>
    <lineage>
        <taxon>Bacteria</taxon>
        <taxon>Bacillati</taxon>
        <taxon>Bacillota</taxon>
        <taxon>Clostridia</taxon>
        <taxon>Eubacteriales</taxon>
        <taxon>Oscillospiraceae</taxon>
        <taxon>Oscillospiraceae incertae sedis</taxon>
        <taxon>Candidatus Merdivicinus</taxon>
    </lineage>
</organism>
<dbReference type="GO" id="GO:0005886">
    <property type="term" value="C:plasma membrane"/>
    <property type="evidence" value="ECO:0007669"/>
    <property type="project" value="UniProtKB-SubCell"/>
</dbReference>
<feature type="transmembrane region" description="Helical" evidence="6">
    <location>
        <begin position="86"/>
        <end position="109"/>
    </location>
</feature>
<evidence type="ECO:0000313" key="7">
    <source>
        <dbReference type="EMBL" id="HIS75452.1"/>
    </source>
</evidence>
<feature type="transmembrane region" description="Helical" evidence="6">
    <location>
        <begin position="57"/>
        <end position="80"/>
    </location>
</feature>
<reference evidence="7" key="2">
    <citation type="journal article" date="2021" name="PeerJ">
        <title>Extensive microbial diversity within the chicken gut microbiome revealed by metagenomics and culture.</title>
        <authorList>
            <person name="Gilroy R."/>
            <person name="Ravi A."/>
            <person name="Getino M."/>
            <person name="Pursley I."/>
            <person name="Horton D.L."/>
            <person name="Alikhan N.F."/>
            <person name="Baker D."/>
            <person name="Gharbi K."/>
            <person name="Hall N."/>
            <person name="Watson M."/>
            <person name="Adriaenssens E.M."/>
            <person name="Foster-Nyarko E."/>
            <person name="Jarju S."/>
            <person name="Secka A."/>
            <person name="Antonio M."/>
            <person name="Oren A."/>
            <person name="Chaudhuri R.R."/>
            <person name="La Ragione R."/>
            <person name="Hildebrand F."/>
            <person name="Pallen M.J."/>
        </authorList>
    </citation>
    <scope>NUCLEOTIDE SEQUENCE</scope>
    <source>
        <strain evidence="7">CHK199-13235</strain>
    </source>
</reference>
<evidence type="ECO:0000256" key="3">
    <source>
        <dbReference type="ARBA" id="ARBA00022692"/>
    </source>
</evidence>
<feature type="transmembrane region" description="Helical" evidence="6">
    <location>
        <begin position="26"/>
        <end position="45"/>
    </location>
</feature>
<sequence length="125" mass="13983">MKLLIQFGIIFGVCWVGEGLSRLLPLPGSVISMILLFLLLLTKLVKPAHIAEKSDFLLKNMAFFFIPAGVAIMESLGILWENLIPFLTVCFVTMVITFAATAYTVRLVIWLQNRLSARKEGKQRG</sequence>
<evidence type="ECO:0000256" key="4">
    <source>
        <dbReference type="ARBA" id="ARBA00022989"/>
    </source>
</evidence>
<comment type="subcellular location">
    <subcellularLocation>
        <location evidence="1">Cell membrane</location>
        <topology evidence="1">Multi-pass membrane protein</topology>
    </subcellularLocation>
</comment>
<keyword evidence="5 6" id="KW-0472">Membrane</keyword>
<dbReference type="InterPro" id="IPR005538">
    <property type="entry name" value="LrgA/CidA"/>
</dbReference>